<dbReference type="InterPro" id="IPR007842">
    <property type="entry name" value="HEPN_dom"/>
</dbReference>
<dbReference type="InterPro" id="IPR052226">
    <property type="entry name" value="UPF0332_toxin"/>
</dbReference>
<dbReference type="Proteomes" id="UP000446348">
    <property type="component" value="Unassembled WGS sequence"/>
</dbReference>
<feature type="domain" description="HEPN" evidence="2">
    <location>
        <begin position="47"/>
        <end position="161"/>
    </location>
</feature>
<dbReference type="Pfam" id="PF05168">
    <property type="entry name" value="HEPN"/>
    <property type="match status" value="1"/>
</dbReference>
<dbReference type="Gene3D" id="1.20.120.330">
    <property type="entry name" value="Nucleotidyltransferases domain 2"/>
    <property type="match status" value="1"/>
</dbReference>
<dbReference type="AlphaFoldDB" id="A0A845REG9"/>
<name>A0A845REG9_9FIRM</name>
<evidence type="ECO:0000256" key="1">
    <source>
        <dbReference type="ARBA" id="ARBA00038248"/>
    </source>
</evidence>
<protein>
    <submittedName>
        <fullName evidence="3">HEPN domain-containing protein</fullName>
    </submittedName>
</protein>
<sequence length="170" mass="19363">MDKIKTSCKIQDVWLEDLMGIAYNEIEDLHRRGCSSVPSENQIELARHRLGKARQCAATARNILFDGDYEASVDRSCFAIFHGMRAVLILDGLDFKEGPAVIEKFRERYVATGVFDESSSQIVRKVFDLRTACDYDDSFTVSRLEAEQQEVNACAFLEAVEHYIGKRSRQ</sequence>
<dbReference type="PANTHER" id="PTHR36565">
    <property type="entry name" value="UPF0332 PROTEIN TM_1000"/>
    <property type="match status" value="1"/>
</dbReference>
<gene>
    <name evidence="3" type="ORF">D3Z39_06435</name>
</gene>
<accession>A0A845REG9</accession>
<dbReference type="EMBL" id="QXWZ01000008">
    <property type="protein sequence ID" value="NBI78506.1"/>
    <property type="molecule type" value="Genomic_DNA"/>
</dbReference>
<proteinExistence type="inferred from homology"/>
<comment type="caution">
    <text evidence="3">The sequence shown here is derived from an EMBL/GenBank/DDBJ whole genome shotgun (WGS) entry which is preliminary data.</text>
</comment>
<dbReference type="PANTHER" id="PTHR36565:SF1">
    <property type="entry name" value="UPF0332 PROTEIN TM_1000"/>
    <property type="match status" value="1"/>
</dbReference>
<reference evidence="3 4" key="1">
    <citation type="submission" date="2018-08" db="EMBL/GenBank/DDBJ databases">
        <title>Murine metabolic-syndrome-specific gut microbial biobank.</title>
        <authorList>
            <person name="Liu C."/>
        </authorList>
    </citation>
    <scope>NUCLEOTIDE SEQUENCE [LARGE SCALE GENOMIC DNA]</scope>
    <source>
        <strain evidence="3 4">X69</strain>
    </source>
</reference>
<evidence type="ECO:0000259" key="2">
    <source>
        <dbReference type="Pfam" id="PF05168"/>
    </source>
</evidence>
<evidence type="ECO:0000313" key="3">
    <source>
        <dbReference type="EMBL" id="NBI78506.1"/>
    </source>
</evidence>
<organism evidence="3 4">
    <name type="scientific">Anaerotruncus colihominis</name>
    <dbReference type="NCBI Taxonomy" id="169435"/>
    <lineage>
        <taxon>Bacteria</taxon>
        <taxon>Bacillati</taxon>
        <taxon>Bacillota</taxon>
        <taxon>Clostridia</taxon>
        <taxon>Eubacteriales</taxon>
        <taxon>Oscillospiraceae</taxon>
        <taxon>Anaerotruncus</taxon>
    </lineage>
</organism>
<evidence type="ECO:0000313" key="4">
    <source>
        <dbReference type="Proteomes" id="UP000446348"/>
    </source>
</evidence>
<comment type="similarity">
    <text evidence="1">Belongs to the UPF0332 family.</text>
</comment>